<dbReference type="NCBIfam" id="TIGR02301">
    <property type="entry name" value="TIGR02301 family protein"/>
    <property type="match status" value="1"/>
</dbReference>
<proteinExistence type="predicted"/>
<protein>
    <submittedName>
        <fullName evidence="2">TIGR02301 family protein</fullName>
    </submittedName>
</protein>
<sequence>MERRTPYIWRNLGSPLLALMMLWAAASGPAMAASDSKPYDDRLLRLSEILGAVHYLRELCGANEGQYWRDRMRDLMDAEGSTALRRAKLTRAFNQGYRSYSRTYNTCSPSAQTAINRFLSEGSELSDGLLKAFPN</sequence>
<dbReference type="STRING" id="51670.SAMN04488557_2134"/>
<reference evidence="3" key="1">
    <citation type="submission" date="2016-10" db="EMBL/GenBank/DDBJ databases">
        <authorList>
            <person name="Varghese N."/>
            <person name="Submissions S."/>
        </authorList>
    </citation>
    <scope>NUCLEOTIDE SEQUENCE [LARGE SCALE GENOMIC DNA]</scope>
    <source>
        <strain evidence="3">DSM 1565</strain>
    </source>
</reference>
<feature type="chain" id="PRO_5011700099" evidence="1">
    <location>
        <begin position="33"/>
        <end position="135"/>
    </location>
</feature>
<dbReference type="EMBL" id="FPCH01000002">
    <property type="protein sequence ID" value="SFV33856.1"/>
    <property type="molecule type" value="Genomic_DNA"/>
</dbReference>
<dbReference type="RefSeq" id="WP_244531187.1">
    <property type="nucleotide sequence ID" value="NZ_FPCH01000002.1"/>
</dbReference>
<evidence type="ECO:0000313" key="2">
    <source>
        <dbReference type="EMBL" id="SFV33856.1"/>
    </source>
</evidence>
<evidence type="ECO:0000256" key="1">
    <source>
        <dbReference type="SAM" id="SignalP"/>
    </source>
</evidence>
<feature type="signal peptide" evidence="1">
    <location>
        <begin position="1"/>
        <end position="32"/>
    </location>
</feature>
<dbReference type="AlphaFoldDB" id="A0A1I7NH30"/>
<gene>
    <name evidence="2" type="ORF">SAMN04488557_2134</name>
</gene>
<keyword evidence="3" id="KW-1185">Reference proteome</keyword>
<accession>A0A1I7NH30</accession>
<evidence type="ECO:0000313" key="3">
    <source>
        <dbReference type="Proteomes" id="UP000199423"/>
    </source>
</evidence>
<dbReference type="InterPro" id="IPR012645">
    <property type="entry name" value="CHP02301"/>
</dbReference>
<name>A0A1I7NH30_9HYPH</name>
<organism evidence="2 3">
    <name type="scientific">Hyphomicrobium facile</name>
    <dbReference type="NCBI Taxonomy" id="51670"/>
    <lineage>
        <taxon>Bacteria</taxon>
        <taxon>Pseudomonadati</taxon>
        <taxon>Pseudomonadota</taxon>
        <taxon>Alphaproteobacteria</taxon>
        <taxon>Hyphomicrobiales</taxon>
        <taxon>Hyphomicrobiaceae</taxon>
        <taxon>Hyphomicrobium</taxon>
    </lineage>
</organism>
<keyword evidence="1" id="KW-0732">Signal</keyword>
<dbReference type="Pfam" id="PF09539">
    <property type="entry name" value="DUF2385"/>
    <property type="match status" value="1"/>
</dbReference>
<dbReference type="Proteomes" id="UP000199423">
    <property type="component" value="Unassembled WGS sequence"/>
</dbReference>